<dbReference type="OMA" id="CECEANG"/>
<feature type="region of interest" description="Disordered" evidence="1">
    <location>
        <begin position="159"/>
        <end position="232"/>
    </location>
</feature>
<dbReference type="AlphaFoldDB" id="R7Z146"/>
<dbReference type="OrthoDB" id="5409477at2759"/>
<dbReference type="Proteomes" id="UP000016924">
    <property type="component" value="Unassembled WGS sequence"/>
</dbReference>
<keyword evidence="3" id="KW-1185">Reference proteome</keyword>
<accession>R7Z146</accession>
<evidence type="ECO:0000256" key="1">
    <source>
        <dbReference type="SAM" id="MobiDB-lite"/>
    </source>
</evidence>
<dbReference type="GeneID" id="19904290"/>
<evidence type="ECO:0000313" key="3">
    <source>
        <dbReference type="Proteomes" id="UP000016924"/>
    </source>
</evidence>
<feature type="compositionally biased region" description="Gly residues" evidence="1">
    <location>
        <begin position="218"/>
        <end position="232"/>
    </location>
</feature>
<gene>
    <name evidence="2" type="ORF">W97_06979</name>
</gene>
<dbReference type="EMBL" id="JH767588">
    <property type="protein sequence ID" value="EON67611.1"/>
    <property type="molecule type" value="Genomic_DNA"/>
</dbReference>
<dbReference type="RefSeq" id="XP_007782928.1">
    <property type="nucleotide sequence ID" value="XM_007784738.1"/>
</dbReference>
<feature type="compositionally biased region" description="Basic and acidic residues" evidence="1">
    <location>
        <begin position="179"/>
        <end position="198"/>
    </location>
</feature>
<sequence>MSDPSPSCAICYAPPDTCPCESERLAIAVEQAERRRMDEQLKHIREWVIEHSRIHILHAFTRLTSARKAAHTAYLSSLPHYAIYMQYSGRPPLHPQAMAQLQAQIAEAHAELKRGIDADWRASVLRYPEVLDYFYSLVELKLPGDRSAEVVNPPFARAGYADQGYDQRSPKEGKKKKKVRDETPAPERPRRERRDSNHFPRQNAPPVVPTPPIHPGYGPYGHGGGYSGYGYP</sequence>
<proteinExistence type="predicted"/>
<reference evidence="3" key="1">
    <citation type="submission" date="2012-06" db="EMBL/GenBank/DDBJ databases">
        <title>The genome sequence of Coniosporium apollinis CBS 100218.</title>
        <authorList>
            <consortium name="The Broad Institute Genome Sequencing Platform"/>
            <person name="Cuomo C."/>
            <person name="Gorbushina A."/>
            <person name="Noack S."/>
            <person name="Walker B."/>
            <person name="Young S.K."/>
            <person name="Zeng Q."/>
            <person name="Gargeya S."/>
            <person name="Fitzgerald M."/>
            <person name="Haas B."/>
            <person name="Abouelleil A."/>
            <person name="Alvarado L."/>
            <person name="Arachchi H.M."/>
            <person name="Berlin A.M."/>
            <person name="Chapman S.B."/>
            <person name="Goldberg J."/>
            <person name="Griggs A."/>
            <person name="Gujja S."/>
            <person name="Hansen M."/>
            <person name="Howarth C."/>
            <person name="Imamovic A."/>
            <person name="Larimer J."/>
            <person name="McCowan C."/>
            <person name="Montmayeur A."/>
            <person name="Murphy C."/>
            <person name="Neiman D."/>
            <person name="Pearson M."/>
            <person name="Priest M."/>
            <person name="Roberts A."/>
            <person name="Saif S."/>
            <person name="Shea T."/>
            <person name="Sisk P."/>
            <person name="Sykes S."/>
            <person name="Wortman J."/>
            <person name="Nusbaum C."/>
            <person name="Birren B."/>
        </authorList>
    </citation>
    <scope>NUCLEOTIDE SEQUENCE [LARGE SCALE GENOMIC DNA]</scope>
    <source>
        <strain evidence="3">CBS 100218</strain>
    </source>
</reference>
<dbReference type="eggNOG" id="ENOG502SN7S">
    <property type="taxonomic scope" value="Eukaryota"/>
</dbReference>
<organism evidence="2 3">
    <name type="scientific">Coniosporium apollinis (strain CBS 100218)</name>
    <name type="common">Rock-inhabiting black yeast</name>
    <dbReference type="NCBI Taxonomy" id="1168221"/>
    <lineage>
        <taxon>Eukaryota</taxon>
        <taxon>Fungi</taxon>
        <taxon>Dikarya</taxon>
        <taxon>Ascomycota</taxon>
        <taxon>Pezizomycotina</taxon>
        <taxon>Dothideomycetes</taxon>
        <taxon>Dothideomycetes incertae sedis</taxon>
        <taxon>Coniosporium</taxon>
    </lineage>
</organism>
<protein>
    <submittedName>
        <fullName evidence="2">Uncharacterized protein</fullName>
    </submittedName>
</protein>
<evidence type="ECO:0000313" key="2">
    <source>
        <dbReference type="EMBL" id="EON67611.1"/>
    </source>
</evidence>
<name>R7Z146_CONA1</name>
<dbReference type="HOGENOM" id="CLU_094654_1_0_1"/>